<dbReference type="CDD" id="cd05374">
    <property type="entry name" value="17beta-HSD-like_SDR_c"/>
    <property type="match status" value="1"/>
</dbReference>
<evidence type="ECO:0008006" key="7">
    <source>
        <dbReference type="Google" id="ProtNLM"/>
    </source>
</evidence>
<accession>A0AAW0GN51</accession>
<comment type="similarity">
    <text evidence="1 4">Belongs to the short-chain dehydrogenases/reductases (SDR) family.</text>
</comment>
<dbReference type="InterPro" id="IPR020904">
    <property type="entry name" value="Sc_DH/Rdtase_CS"/>
</dbReference>
<dbReference type="PRINTS" id="PR00080">
    <property type="entry name" value="SDRFAMILY"/>
</dbReference>
<evidence type="ECO:0000256" key="1">
    <source>
        <dbReference type="ARBA" id="ARBA00006484"/>
    </source>
</evidence>
<dbReference type="Pfam" id="PF00106">
    <property type="entry name" value="adh_short"/>
    <property type="match status" value="1"/>
</dbReference>
<proteinExistence type="inferred from homology"/>
<name>A0AAW0GN51_9APHY</name>
<evidence type="ECO:0000256" key="3">
    <source>
        <dbReference type="ARBA" id="ARBA00023002"/>
    </source>
</evidence>
<dbReference type="Gene3D" id="3.40.50.720">
    <property type="entry name" value="NAD(P)-binding Rossmann-like Domain"/>
    <property type="match status" value="1"/>
</dbReference>
<gene>
    <name evidence="5" type="ORF">QCA50_005052</name>
</gene>
<dbReference type="PRINTS" id="PR00081">
    <property type="entry name" value="GDHRDH"/>
</dbReference>
<dbReference type="SUPFAM" id="SSF51735">
    <property type="entry name" value="NAD(P)-binding Rossmann-fold domains"/>
    <property type="match status" value="1"/>
</dbReference>
<evidence type="ECO:0000313" key="6">
    <source>
        <dbReference type="Proteomes" id="UP001385951"/>
    </source>
</evidence>
<dbReference type="EMBL" id="JASBNA010000005">
    <property type="protein sequence ID" value="KAK7691653.1"/>
    <property type="molecule type" value="Genomic_DNA"/>
</dbReference>
<reference evidence="5 6" key="1">
    <citation type="submission" date="2022-09" db="EMBL/GenBank/DDBJ databases">
        <authorList>
            <person name="Palmer J.M."/>
        </authorList>
    </citation>
    <scope>NUCLEOTIDE SEQUENCE [LARGE SCALE GENOMIC DNA]</scope>
    <source>
        <strain evidence="5 6">DSM 7382</strain>
    </source>
</reference>
<dbReference type="InterPro" id="IPR036291">
    <property type="entry name" value="NAD(P)-bd_dom_sf"/>
</dbReference>
<dbReference type="PANTHER" id="PTHR43976:SF16">
    <property type="entry name" value="SHORT-CHAIN DEHYDROGENASE_REDUCTASE FAMILY PROTEIN"/>
    <property type="match status" value="1"/>
</dbReference>
<protein>
    <recommendedName>
        <fullName evidence="7">NAD(P)-binding protein</fullName>
    </recommendedName>
</protein>
<organism evidence="5 6">
    <name type="scientific">Cerrena zonata</name>
    <dbReference type="NCBI Taxonomy" id="2478898"/>
    <lineage>
        <taxon>Eukaryota</taxon>
        <taxon>Fungi</taxon>
        <taxon>Dikarya</taxon>
        <taxon>Basidiomycota</taxon>
        <taxon>Agaricomycotina</taxon>
        <taxon>Agaricomycetes</taxon>
        <taxon>Polyporales</taxon>
        <taxon>Cerrenaceae</taxon>
        <taxon>Cerrena</taxon>
    </lineage>
</organism>
<keyword evidence="3" id="KW-0560">Oxidoreductase</keyword>
<sequence>MASQLTARNPNARVWLVTGASSGFGYEVTKHALSRGDKVVATTRNTSSSLLTSLSQTYRSQLLLIENDITDITDIQRVFARVKEVHGKLDVVFSNAGYTLLAEVEGTPEEEARKLFEVNFWGSVHVMQEAVKFFRDVNPKGAGGRIIQNSSASGMYCFPAQGIYSASKHALEAMTETLALELDPAWNIKVTLLQPAMFDTPGRTNLINTPPHPAYTSPTSTSKSPLPSVLTRQYVTMPFPGDTAKAAAAIYKLSELENPPMRLPLGKHAVRLAREKMDAVKKDVDMYEAWSEGLELDGAKGS</sequence>
<evidence type="ECO:0000256" key="4">
    <source>
        <dbReference type="RuleBase" id="RU000363"/>
    </source>
</evidence>
<evidence type="ECO:0000256" key="2">
    <source>
        <dbReference type="ARBA" id="ARBA00022857"/>
    </source>
</evidence>
<dbReference type="AlphaFoldDB" id="A0AAW0GN51"/>
<keyword evidence="6" id="KW-1185">Reference proteome</keyword>
<dbReference type="InterPro" id="IPR002347">
    <property type="entry name" value="SDR_fam"/>
</dbReference>
<dbReference type="GO" id="GO:0016491">
    <property type="term" value="F:oxidoreductase activity"/>
    <property type="evidence" value="ECO:0007669"/>
    <property type="project" value="UniProtKB-KW"/>
</dbReference>
<dbReference type="InterPro" id="IPR051911">
    <property type="entry name" value="SDR_oxidoreductase"/>
</dbReference>
<evidence type="ECO:0000313" key="5">
    <source>
        <dbReference type="EMBL" id="KAK7691653.1"/>
    </source>
</evidence>
<dbReference type="PANTHER" id="PTHR43976">
    <property type="entry name" value="SHORT CHAIN DEHYDROGENASE"/>
    <property type="match status" value="1"/>
</dbReference>
<dbReference type="Proteomes" id="UP001385951">
    <property type="component" value="Unassembled WGS sequence"/>
</dbReference>
<dbReference type="PROSITE" id="PS00061">
    <property type="entry name" value="ADH_SHORT"/>
    <property type="match status" value="1"/>
</dbReference>
<comment type="caution">
    <text evidence="5">The sequence shown here is derived from an EMBL/GenBank/DDBJ whole genome shotgun (WGS) entry which is preliminary data.</text>
</comment>
<keyword evidence="2" id="KW-0521">NADP</keyword>